<feature type="compositionally biased region" description="Low complexity" evidence="1">
    <location>
        <begin position="477"/>
        <end position="499"/>
    </location>
</feature>
<dbReference type="AlphaFoldDB" id="A0ABD2J2P4"/>
<evidence type="ECO:0000313" key="3">
    <source>
        <dbReference type="EMBL" id="KAL3083880.1"/>
    </source>
</evidence>
<gene>
    <name evidence="3" type="ORF">niasHT_036451</name>
</gene>
<name>A0ABD2J2P4_9BILA</name>
<feature type="chain" id="PRO_5044839248" evidence="2">
    <location>
        <begin position="22"/>
        <end position="499"/>
    </location>
</feature>
<feature type="region of interest" description="Disordered" evidence="1">
    <location>
        <begin position="23"/>
        <end position="190"/>
    </location>
</feature>
<evidence type="ECO:0000256" key="2">
    <source>
        <dbReference type="SAM" id="SignalP"/>
    </source>
</evidence>
<dbReference type="Proteomes" id="UP001620626">
    <property type="component" value="Unassembled WGS sequence"/>
</dbReference>
<organism evidence="3 4">
    <name type="scientific">Heterodera trifolii</name>
    <dbReference type="NCBI Taxonomy" id="157864"/>
    <lineage>
        <taxon>Eukaryota</taxon>
        <taxon>Metazoa</taxon>
        <taxon>Ecdysozoa</taxon>
        <taxon>Nematoda</taxon>
        <taxon>Chromadorea</taxon>
        <taxon>Rhabditida</taxon>
        <taxon>Tylenchina</taxon>
        <taxon>Tylenchomorpha</taxon>
        <taxon>Tylenchoidea</taxon>
        <taxon>Heteroderidae</taxon>
        <taxon>Heteroderinae</taxon>
        <taxon>Heterodera</taxon>
    </lineage>
</organism>
<keyword evidence="2" id="KW-0732">Signal</keyword>
<dbReference type="EMBL" id="JBICBT010001088">
    <property type="protein sequence ID" value="KAL3083880.1"/>
    <property type="molecule type" value="Genomic_DNA"/>
</dbReference>
<feature type="region of interest" description="Disordered" evidence="1">
    <location>
        <begin position="436"/>
        <end position="499"/>
    </location>
</feature>
<feature type="compositionally biased region" description="Low complexity" evidence="1">
    <location>
        <begin position="55"/>
        <end position="71"/>
    </location>
</feature>
<feature type="compositionally biased region" description="Basic and acidic residues" evidence="1">
    <location>
        <begin position="168"/>
        <end position="181"/>
    </location>
</feature>
<sequence>MNLHTIFSVLLCALVLSCAVGKPPAKKGQQSKKDDGLAKAAAGEPAEVKKGGKTSGAPPAAAPGGAGAEAKSTVAGGNKANGDKSTTKPSAGGSGTTEANDDDKASPSSAAAGGAATTTDGKAKPSGDGKATTLSGDGGKASSAAKVGSDGTTVHAKGAETTAVTEDDNSKGTDETEKPEGSTDAPITGDTFTKVNKIADEITECEFYFVHLKDLKAKELEKLWAETKKEAEIDNKKMAEDSVDYRIVTPAISKDQPDMHTLYMQDTDDLPSDPVDLRKEEYFAADTELDDTKFLEKILPIYTTKPLATGYLDGTKHDKTKVGPFFRREIRLMKHRFCLFSLMIKLKNSGKEQHLKYMPGFVAYNKNVSKDLLDFDITKADADTIRANQIDNEYALFQKKQSSTMALRGSLVGEDGQAVYFSIWSKSAPGSYGLCTEKNKNTGGRGKRQAGPPTTTNAAPKAGGPHCFIKRTEKAPAPETTTAAGSSKKAEATTTAKPK</sequence>
<keyword evidence="4" id="KW-1185">Reference proteome</keyword>
<accession>A0ABD2J2P4</accession>
<feature type="signal peptide" evidence="2">
    <location>
        <begin position="1"/>
        <end position="21"/>
    </location>
</feature>
<evidence type="ECO:0000313" key="4">
    <source>
        <dbReference type="Proteomes" id="UP001620626"/>
    </source>
</evidence>
<proteinExistence type="predicted"/>
<evidence type="ECO:0000256" key="1">
    <source>
        <dbReference type="SAM" id="MobiDB-lite"/>
    </source>
</evidence>
<reference evidence="3 4" key="1">
    <citation type="submission" date="2024-10" db="EMBL/GenBank/DDBJ databases">
        <authorList>
            <person name="Kim D."/>
        </authorList>
    </citation>
    <scope>NUCLEOTIDE SEQUENCE [LARGE SCALE GENOMIC DNA]</scope>
    <source>
        <strain evidence="3">BH-2024</strain>
    </source>
</reference>
<feature type="compositionally biased region" description="Low complexity" evidence="1">
    <location>
        <begin position="106"/>
        <end position="120"/>
    </location>
</feature>
<protein>
    <submittedName>
        <fullName evidence="3">Uncharacterized protein</fullName>
    </submittedName>
</protein>
<comment type="caution">
    <text evidence="3">The sequence shown here is derived from an EMBL/GenBank/DDBJ whole genome shotgun (WGS) entry which is preliminary data.</text>
</comment>